<feature type="compositionally biased region" description="Basic and acidic residues" evidence="1">
    <location>
        <begin position="69"/>
        <end position="89"/>
    </location>
</feature>
<dbReference type="InterPro" id="IPR012340">
    <property type="entry name" value="NA-bd_OB-fold"/>
</dbReference>
<sequence length="221" mass="25291">MKDGQNGDTKDKPPLPTRVGKKTKRGLDAATKLPAVYPTTRCRLKLLKIERIKDYLLLEEELMQNQERLKPSVTEDKNEEERTRVDDLRGSPMGVGSLQEIIDNDHAIISTASRPEYYVSIMSFVDKDLLKPGCTVLLHHKMRAVIDMLQDDAELMLNIMKRFLPEVLNQLDGFNTPRDTKSSREQPVSSRLTMRWFDQPRQGEVMAWRVGTAGLRGGEPW</sequence>
<dbReference type="EMBL" id="KV417270">
    <property type="protein sequence ID" value="KZP00074.1"/>
    <property type="molecule type" value="Genomic_DNA"/>
</dbReference>
<dbReference type="Gene3D" id="2.40.50.140">
    <property type="entry name" value="Nucleic acid-binding proteins"/>
    <property type="match status" value="1"/>
</dbReference>
<evidence type="ECO:0000259" key="2">
    <source>
        <dbReference type="Pfam" id="PF16450"/>
    </source>
</evidence>
<dbReference type="OrthoDB" id="10255768at2759"/>
<dbReference type="Proteomes" id="UP000076738">
    <property type="component" value="Unassembled WGS sequence"/>
</dbReference>
<dbReference type="Pfam" id="PF16450">
    <property type="entry name" value="Prot_ATP_ID_OB_C"/>
    <property type="match status" value="1"/>
</dbReference>
<evidence type="ECO:0000313" key="3">
    <source>
        <dbReference type="EMBL" id="KZP00074.1"/>
    </source>
</evidence>
<feature type="region of interest" description="Disordered" evidence="1">
    <location>
        <begin position="1"/>
        <end position="29"/>
    </location>
</feature>
<reference evidence="3 4" key="1">
    <citation type="journal article" date="2016" name="Mol. Biol. Evol.">
        <title>Comparative Genomics of Early-Diverging Mushroom-Forming Fungi Provides Insights into the Origins of Lignocellulose Decay Capabilities.</title>
        <authorList>
            <person name="Nagy L.G."/>
            <person name="Riley R."/>
            <person name="Tritt A."/>
            <person name="Adam C."/>
            <person name="Daum C."/>
            <person name="Floudas D."/>
            <person name="Sun H."/>
            <person name="Yadav J.S."/>
            <person name="Pangilinan J."/>
            <person name="Larsson K.H."/>
            <person name="Matsuura K."/>
            <person name="Barry K."/>
            <person name="Labutti K."/>
            <person name="Kuo R."/>
            <person name="Ohm R.A."/>
            <person name="Bhattacharya S.S."/>
            <person name="Shirouzu T."/>
            <person name="Yoshinaga Y."/>
            <person name="Martin F.M."/>
            <person name="Grigoriev I.V."/>
            <person name="Hibbett D.S."/>
        </authorList>
    </citation>
    <scope>NUCLEOTIDE SEQUENCE [LARGE SCALE GENOMIC DNA]</scope>
    <source>
        <strain evidence="3 4">TUFC12733</strain>
    </source>
</reference>
<gene>
    <name evidence="3" type="ORF">CALVIDRAFT_560681</name>
</gene>
<feature type="compositionally biased region" description="Basic and acidic residues" evidence="1">
    <location>
        <begin position="1"/>
        <end position="13"/>
    </location>
</feature>
<protein>
    <recommendedName>
        <fullName evidence="2">Proteasomal ATPase second OB domain-containing protein</fullName>
    </recommendedName>
</protein>
<dbReference type="AlphaFoldDB" id="A0A167QMN7"/>
<feature type="domain" description="Proteasomal ATPase second OB" evidence="2">
    <location>
        <begin position="95"/>
        <end position="149"/>
    </location>
</feature>
<dbReference type="FunFam" id="2.40.50.140:FF:000437">
    <property type="entry name" value="26S protease regulatory subunit, putative"/>
    <property type="match status" value="1"/>
</dbReference>
<accession>A0A167QMN7</accession>
<dbReference type="STRING" id="1330018.A0A167QMN7"/>
<name>A0A167QMN7_CALVF</name>
<keyword evidence="4" id="KW-1185">Reference proteome</keyword>
<proteinExistence type="predicted"/>
<organism evidence="3 4">
    <name type="scientific">Calocera viscosa (strain TUFC12733)</name>
    <dbReference type="NCBI Taxonomy" id="1330018"/>
    <lineage>
        <taxon>Eukaryota</taxon>
        <taxon>Fungi</taxon>
        <taxon>Dikarya</taxon>
        <taxon>Basidiomycota</taxon>
        <taxon>Agaricomycotina</taxon>
        <taxon>Dacrymycetes</taxon>
        <taxon>Dacrymycetales</taxon>
        <taxon>Dacrymycetaceae</taxon>
        <taxon>Calocera</taxon>
    </lineage>
</organism>
<dbReference type="InterPro" id="IPR032501">
    <property type="entry name" value="Prot_ATP_ID_OB_2nd"/>
</dbReference>
<evidence type="ECO:0000256" key="1">
    <source>
        <dbReference type="SAM" id="MobiDB-lite"/>
    </source>
</evidence>
<evidence type="ECO:0000313" key="4">
    <source>
        <dbReference type="Proteomes" id="UP000076738"/>
    </source>
</evidence>
<feature type="region of interest" description="Disordered" evidence="1">
    <location>
        <begin position="69"/>
        <end position="90"/>
    </location>
</feature>